<feature type="domain" description="Reverse transcriptase zinc-binding" evidence="1">
    <location>
        <begin position="56"/>
        <end position="124"/>
    </location>
</feature>
<proteinExistence type="predicted"/>
<accession>A0A392QKD9</accession>
<evidence type="ECO:0000313" key="3">
    <source>
        <dbReference type="Proteomes" id="UP000265520"/>
    </source>
</evidence>
<comment type="caution">
    <text evidence="2">The sequence shown here is derived from an EMBL/GenBank/DDBJ whole genome shotgun (WGS) entry which is preliminary data.</text>
</comment>
<name>A0A392QKD9_9FABA</name>
<feature type="non-terminal residue" evidence="2">
    <location>
        <position position="1"/>
    </location>
</feature>
<organism evidence="2 3">
    <name type="scientific">Trifolium medium</name>
    <dbReference type="NCBI Taxonomy" id="97028"/>
    <lineage>
        <taxon>Eukaryota</taxon>
        <taxon>Viridiplantae</taxon>
        <taxon>Streptophyta</taxon>
        <taxon>Embryophyta</taxon>
        <taxon>Tracheophyta</taxon>
        <taxon>Spermatophyta</taxon>
        <taxon>Magnoliopsida</taxon>
        <taxon>eudicotyledons</taxon>
        <taxon>Gunneridae</taxon>
        <taxon>Pentapetalae</taxon>
        <taxon>rosids</taxon>
        <taxon>fabids</taxon>
        <taxon>Fabales</taxon>
        <taxon>Fabaceae</taxon>
        <taxon>Papilionoideae</taxon>
        <taxon>50 kb inversion clade</taxon>
        <taxon>NPAAA clade</taxon>
        <taxon>Hologalegina</taxon>
        <taxon>IRL clade</taxon>
        <taxon>Trifolieae</taxon>
        <taxon>Trifolium</taxon>
    </lineage>
</organism>
<evidence type="ECO:0000259" key="1">
    <source>
        <dbReference type="Pfam" id="PF13966"/>
    </source>
</evidence>
<evidence type="ECO:0000313" key="2">
    <source>
        <dbReference type="EMBL" id="MCI24409.1"/>
    </source>
</evidence>
<sequence>TLTVRDALNPSGDWDLDFLMNNLSADIVSQVLALPAPTDEDGPGNIGWSGTNTHHFTVQSAYSLEHHNCSKVEGDWKSLWKWHGPHHIQTFIWLAAYGRILTNFRRSRWGGGIFPTWPCCGNCHDPISGHDRRTCHY</sequence>
<dbReference type="AlphaFoldDB" id="A0A392QKD9"/>
<protein>
    <submittedName>
        <fullName evidence="2">Ribonuclease H</fullName>
    </submittedName>
</protein>
<dbReference type="Proteomes" id="UP000265520">
    <property type="component" value="Unassembled WGS sequence"/>
</dbReference>
<dbReference type="EMBL" id="LXQA010141280">
    <property type="protein sequence ID" value="MCI24409.1"/>
    <property type="molecule type" value="Genomic_DNA"/>
</dbReference>
<reference evidence="2 3" key="1">
    <citation type="journal article" date="2018" name="Front. Plant Sci.">
        <title>Red Clover (Trifolium pratense) and Zigzag Clover (T. medium) - A Picture of Genomic Similarities and Differences.</title>
        <authorList>
            <person name="Dluhosova J."/>
            <person name="Istvanek J."/>
            <person name="Nedelnik J."/>
            <person name="Repkova J."/>
        </authorList>
    </citation>
    <scope>NUCLEOTIDE SEQUENCE [LARGE SCALE GENOMIC DNA]</scope>
    <source>
        <strain evidence="3">cv. 10/8</strain>
        <tissue evidence="2">Leaf</tissue>
    </source>
</reference>
<dbReference type="Pfam" id="PF13966">
    <property type="entry name" value="zf-RVT"/>
    <property type="match status" value="1"/>
</dbReference>
<dbReference type="InterPro" id="IPR026960">
    <property type="entry name" value="RVT-Znf"/>
</dbReference>
<keyword evidence="3" id="KW-1185">Reference proteome</keyword>